<proteinExistence type="predicted"/>
<protein>
    <submittedName>
        <fullName evidence="3">PadR family transcriptional regulator</fullName>
    </submittedName>
</protein>
<dbReference type="Gene3D" id="6.10.140.190">
    <property type="match status" value="1"/>
</dbReference>
<dbReference type="PANTHER" id="PTHR43252:SF4">
    <property type="entry name" value="TRANSCRIPTIONAL REGULATORY PROTEIN"/>
    <property type="match status" value="1"/>
</dbReference>
<dbReference type="InterPro" id="IPR036388">
    <property type="entry name" value="WH-like_DNA-bd_sf"/>
</dbReference>
<dbReference type="Pfam" id="PF10400">
    <property type="entry name" value="Vir_act_alpha_C"/>
    <property type="match status" value="1"/>
</dbReference>
<dbReference type="InterPro" id="IPR018309">
    <property type="entry name" value="Tscrpt_reg_PadR_C"/>
</dbReference>
<evidence type="ECO:0000313" key="3">
    <source>
        <dbReference type="EMBL" id="MEJ8642389.1"/>
    </source>
</evidence>
<dbReference type="SUPFAM" id="SSF46785">
    <property type="entry name" value="Winged helix' DNA-binding domain"/>
    <property type="match status" value="1"/>
</dbReference>
<dbReference type="Proteomes" id="UP001382904">
    <property type="component" value="Unassembled WGS sequence"/>
</dbReference>
<feature type="domain" description="Transcription regulator PadR N-terminal" evidence="1">
    <location>
        <begin position="2"/>
        <end position="74"/>
    </location>
</feature>
<evidence type="ECO:0000259" key="2">
    <source>
        <dbReference type="Pfam" id="PF10400"/>
    </source>
</evidence>
<dbReference type="Gene3D" id="1.10.10.10">
    <property type="entry name" value="Winged helix-like DNA-binding domain superfamily/Winged helix DNA-binding domain"/>
    <property type="match status" value="1"/>
</dbReference>
<comment type="caution">
    <text evidence="3">The sequence shown here is derived from an EMBL/GenBank/DDBJ whole genome shotgun (WGS) entry which is preliminary data.</text>
</comment>
<dbReference type="InterPro" id="IPR005149">
    <property type="entry name" value="Tscrpt_reg_PadR_N"/>
</dbReference>
<feature type="domain" description="Transcription regulator PadR C-terminal" evidence="2">
    <location>
        <begin position="86"/>
        <end position="168"/>
    </location>
</feature>
<organism evidence="3 4">
    <name type="scientific">Streptomyces caledonius</name>
    <dbReference type="NCBI Taxonomy" id="3134107"/>
    <lineage>
        <taxon>Bacteria</taxon>
        <taxon>Bacillati</taxon>
        <taxon>Actinomycetota</taxon>
        <taxon>Actinomycetes</taxon>
        <taxon>Kitasatosporales</taxon>
        <taxon>Streptomycetaceae</taxon>
        <taxon>Streptomyces</taxon>
    </lineage>
</organism>
<gene>
    <name evidence="3" type="ORF">WKI68_15105</name>
</gene>
<evidence type="ECO:0000259" key="1">
    <source>
        <dbReference type="Pfam" id="PF03551"/>
    </source>
</evidence>
<keyword evidence="4" id="KW-1185">Reference proteome</keyword>
<accession>A0ABU8U3E7</accession>
<name>A0ABU8U3E7_9ACTN</name>
<dbReference type="PANTHER" id="PTHR43252">
    <property type="entry name" value="TRANSCRIPTIONAL REGULATOR YQJI"/>
    <property type="match status" value="1"/>
</dbReference>
<sequence length="176" mass="20038">MLTALLEKPSSGLELTRRFDKSIGYFWSATHQQIYRELGRLEQAGLIRELPSEVPVRGQKKEYEVLPDGSAELARWVGESQDPKPMRDPLLLRIRAAGVVGPQGLGPELRRHLDLHQRQLAQYEAIEEKDFPPGRDAVEDRLRRLVLHGGIALETFWLHWLEEALAEVEDMSGPQA</sequence>
<reference evidence="3 4" key="1">
    <citation type="submission" date="2024-03" db="EMBL/GenBank/DDBJ databases">
        <title>Novel Streptomyces species of biotechnological and ecological value are a feature of Machair soil.</title>
        <authorList>
            <person name="Prole J.R."/>
            <person name="Goodfellow M."/>
            <person name="Allenby N."/>
            <person name="Ward A.C."/>
        </authorList>
    </citation>
    <scope>NUCLEOTIDE SEQUENCE [LARGE SCALE GENOMIC DNA]</scope>
    <source>
        <strain evidence="3 4">MS1.HAVA.3</strain>
    </source>
</reference>
<dbReference type="Pfam" id="PF03551">
    <property type="entry name" value="PadR"/>
    <property type="match status" value="1"/>
</dbReference>
<dbReference type="EMBL" id="JBBKAM010000002">
    <property type="protein sequence ID" value="MEJ8642389.1"/>
    <property type="molecule type" value="Genomic_DNA"/>
</dbReference>
<dbReference type="InterPro" id="IPR036390">
    <property type="entry name" value="WH_DNA-bd_sf"/>
</dbReference>
<evidence type="ECO:0000313" key="4">
    <source>
        <dbReference type="Proteomes" id="UP001382904"/>
    </source>
</evidence>